<keyword evidence="4" id="KW-0732">Signal</keyword>
<feature type="domain" description="Glycosyl hydrolases family 2 sugar binding" evidence="7">
    <location>
        <begin position="70"/>
        <end position="206"/>
    </location>
</feature>
<dbReference type="SUPFAM" id="SSF51445">
    <property type="entry name" value="(Trans)glycosidases"/>
    <property type="match status" value="1"/>
</dbReference>
<keyword evidence="2" id="KW-0378">Hydrolase</keyword>
<evidence type="ECO:0000259" key="7">
    <source>
        <dbReference type="Pfam" id="PF02837"/>
    </source>
</evidence>
<feature type="chain" id="PRO_5015750567" evidence="4">
    <location>
        <begin position="28"/>
        <end position="901"/>
    </location>
</feature>
<dbReference type="EMBL" id="QAOQ01000003">
    <property type="protein sequence ID" value="PTQ98109.1"/>
    <property type="molecule type" value="Genomic_DNA"/>
</dbReference>
<proteinExistence type="inferred from homology"/>
<comment type="caution">
    <text evidence="10">The sequence shown here is derived from an EMBL/GenBank/DDBJ whole genome shotgun (WGS) entry which is preliminary data.</text>
</comment>
<dbReference type="PANTHER" id="PTHR42732">
    <property type="entry name" value="BETA-GALACTOSIDASE"/>
    <property type="match status" value="1"/>
</dbReference>
<reference evidence="10 11" key="1">
    <citation type="submission" date="2018-04" db="EMBL/GenBank/DDBJ databases">
        <title>Genomic Encyclopedia of Archaeal and Bacterial Type Strains, Phase II (KMG-II): from individual species to whole genera.</title>
        <authorList>
            <person name="Goeker M."/>
        </authorList>
    </citation>
    <scope>NUCLEOTIDE SEQUENCE [LARGE SCALE GENOMIC DNA]</scope>
    <source>
        <strain evidence="10 11">DSM 26809</strain>
    </source>
</reference>
<evidence type="ECO:0000256" key="3">
    <source>
        <dbReference type="ARBA" id="ARBA00023295"/>
    </source>
</evidence>
<sequence length="901" mass="99298">MNKYRVRLLSMAFAVAAALQGVTYAQTASSSAYTAPVTPRATYNFNSGWKFTFGDAAGAEQPGFDDAAWTAVSLPHTWNETDTYRAYISHGGGDQSEKMLGIGWYRKHFKVPASATGQKVFIQFDGMRQAGKFYLNGQLIGKHEDGVTAAGLDITPYVKFGGADNVLAVKVDNSTTYKEEETGTAFQWNAKDFNPNFGGLNRDASLIITNKIYQTLPLFNNLKTTGVYVYPENIDLDKKTATIKVEAQVSNEEEGDYASITLSAVVVDAQGNVKAKLEGNTTDLVANQKEIMTAEGTLTDAHFWDTKDPYLYHVYSMLSVNGKVVDVVDTRTGFRQVEFKGGAGTGGVWLNGKFVWLTGYSQRSADDWAGLGGAYPAWMHDYTVSMMRESNANYIRWMHVAPERADVDACDRFGMVEVCPAGDKERMVTGRQWDQRVEVMRATMIYYRNNPSIFFWEAGNTIVAPEQMTQMVALRKELDPHGGRVMGSRDNDLAEANKALTPMSEFYGVMIGQAPQTDKVSGDDIFRGYSISRRDKAPLIETEDFRDEAGRNVWDSYSPPHFGFTPKEGTGPDGRAMDTWHWNSENFCLSGASRYNSYVTNRIDNPDPAHSKWAAYASIYFSDSNADGRQQGSYVLRVSGKVDGVRLPKEMYYVSRVMQNEKPDLHIIGHWTYPAKTKKHVYVAATHCDKVELFLNGKSLGVQTKPVAFIDTFNRAQPNMQRPAGEGVSTGFIYQFPNVAFAPGTLKAVISQKGKVVGQEELQTAGEPKAIKLTLHAGPQGLRADGSDVALIDFEVVDAKGRRCPTDEARVDFKVDGPVVWRGGFNAAKLNTTNNLYLDTECGINRVAIRSTTKPGTITVTASRPGLTSATIKVDAKAVDIKDGLSTEMPQTLTLNAAITK</sequence>
<dbReference type="Gene3D" id="2.60.120.260">
    <property type="entry name" value="Galactose-binding domain-like"/>
    <property type="match status" value="1"/>
</dbReference>
<keyword evidence="11" id="KW-1185">Reference proteome</keyword>
<dbReference type="GO" id="GO:0005975">
    <property type="term" value="P:carbohydrate metabolic process"/>
    <property type="evidence" value="ECO:0007669"/>
    <property type="project" value="InterPro"/>
</dbReference>
<gene>
    <name evidence="10" type="ORF">C8P68_103269</name>
</gene>
<feature type="signal peptide" evidence="4">
    <location>
        <begin position="1"/>
        <end position="27"/>
    </location>
</feature>
<dbReference type="InterPro" id="IPR017853">
    <property type="entry name" value="GH"/>
</dbReference>
<dbReference type="InterPro" id="IPR032311">
    <property type="entry name" value="DUF4982"/>
</dbReference>
<dbReference type="PANTHER" id="PTHR42732:SF1">
    <property type="entry name" value="BETA-MANNOSIDASE"/>
    <property type="match status" value="1"/>
</dbReference>
<dbReference type="GO" id="GO:0004553">
    <property type="term" value="F:hydrolase activity, hydrolyzing O-glycosyl compounds"/>
    <property type="evidence" value="ECO:0007669"/>
    <property type="project" value="InterPro"/>
</dbReference>
<evidence type="ECO:0000256" key="1">
    <source>
        <dbReference type="ARBA" id="ARBA00007401"/>
    </source>
</evidence>
<dbReference type="InterPro" id="IPR040605">
    <property type="entry name" value="Glyco_hydro2_dom5"/>
</dbReference>
<feature type="domain" description="Glycoside hydrolase family 2 catalytic" evidence="6">
    <location>
        <begin position="348"/>
        <end position="481"/>
    </location>
</feature>
<evidence type="ECO:0000259" key="6">
    <source>
        <dbReference type="Pfam" id="PF02836"/>
    </source>
</evidence>
<feature type="domain" description="DUF4982" evidence="8">
    <location>
        <begin position="680"/>
        <end position="757"/>
    </location>
</feature>
<evidence type="ECO:0000259" key="5">
    <source>
        <dbReference type="Pfam" id="PF00703"/>
    </source>
</evidence>
<dbReference type="Proteomes" id="UP000244168">
    <property type="component" value="Unassembled WGS sequence"/>
</dbReference>
<dbReference type="Pfam" id="PF00703">
    <property type="entry name" value="Glyco_hydro_2"/>
    <property type="match status" value="1"/>
</dbReference>
<dbReference type="InterPro" id="IPR008979">
    <property type="entry name" value="Galactose-bd-like_sf"/>
</dbReference>
<keyword evidence="3" id="KW-0326">Glycosidase</keyword>
<dbReference type="InterPro" id="IPR006102">
    <property type="entry name" value="Ig-like_GH2"/>
</dbReference>
<dbReference type="SUPFAM" id="SSF49303">
    <property type="entry name" value="beta-Galactosidase/glucuronidase domain"/>
    <property type="match status" value="1"/>
</dbReference>
<dbReference type="InterPro" id="IPR036156">
    <property type="entry name" value="Beta-gal/glucu_dom_sf"/>
</dbReference>
<dbReference type="Gene3D" id="3.20.20.80">
    <property type="entry name" value="Glycosidases"/>
    <property type="match status" value="1"/>
</dbReference>
<dbReference type="InterPro" id="IPR051913">
    <property type="entry name" value="GH2_Domain-Containing"/>
</dbReference>
<dbReference type="Gene3D" id="2.60.40.10">
    <property type="entry name" value="Immunoglobulins"/>
    <property type="match status" value="3"/>
</dbReference>
<feature type="domain" description="Glycoside hydrolase family 2" evidence="9">
    <location>
        <begin position="773"/>
        <end position="873"/>
    </location>
</feature>
<dbReference type="Pfam" id="PF02837">
    <property type="entry name" value="Glyco_hydro_2_N"/>
    <property type="match status" value="1"/>
</dbReference>
<organism evidence="10 11">
    <name type="scientific">Mucilaginibacter yixingensis</name>
    <dbReference type="NCBI Taxonomy" id="1295612"/>
    <lineage>
        <taxon>Bacteria</taxon>
        <taxon>Pseudomonadati</taxon>
        <taxon>Bacteroidota</taxon>
        <taxon>Sphingobacteriia</taxon>
        <taxon>Sphingobacteriales</taxon>
        <taxon>Sphingobacteriaceae</taxon>
        <taxon>Mucilaginibacter</taxon>
    </lineage>
</organism>
<feature type="domain" description="Glycoside hydrolase family 2 immunoglobulin-like beta-sandwich" evidence="5">
    <location>
        <begin position="235"/>
        <end position="335"/>
    </location>
</feature>
<evidence type="ECO:0000313" key="11">
    <source>
        <dbReference type="Proteomes" id="UP000244168"/>
    </source>
</evidence>
<accession>A0A2T5JBE4</accession>
<dbReference type="InterPro" id="IPR006103">
    <property type="entry name" value="Glyco_hydro_2_cat"/>
</dbReference>
<evidence type="ECO:0000256" key="4">
    <source>
        <dbReference type="SAM" id="SignalP"/>
    </source>
</evidence>
<dbReference type="Pfam" id="PF18565">
    <property type="entry name" value="Glyco_hydro2_C5"/>
    <property type="match status" value="1"/>
</dbReference>
<evidence type="ECO:0000256" key="2">
    <source>
        <dbReference type="ARBA" id="ARBA00022801"/>
    </source>
</evidence>
<dbReference type="InterPro" id="IPR006104">
    <property type="entry name" value="Glyco_hydro_2_N"/>
</dbReference>
<dbReference type="RefSeq" id="WP_107828295.1">
    <property type="nucleotide sequence ID" value="NZ_CP160205.1"/>
</dbReference>
<protein>
    <submittedName>
        <fullName evidence="10">Beta-galactosidase</fullName>
    </submittedName>
</protein>
<evidence type="ECO:0000259" key="8">
    <source>
        <dbReference type="Pfam" id="PF16355"/>
    </source>
</evidence>
<dbReference type="InterPro" id="IPR013783">
    <property type="entry name" value="Ig-like_fold"/>
</dbReference>
<evidence type="ECO:0000313" key="10">
    <source>
        <dbReference type="EMBL" id="PTQ98109.1"/>
    </source>
</evidence>
<comment type="similarity">
    <text evidence="1">Belongs to the glycosyl hydrolase 2 family.</text>
</comment>
<name>A0A2T5JBE4_9SPHI</name>
<dbReference type="Pfam" id="PF16355">
    <property type="entry name" value="DUF4982"/>
    <property type="match status" value="1"/>
</dbReference>
<evidence type="ECO:0000259" key="9">
    <source>
        <dbReference type="Pfam" id="PF18565"/>
    </source>
</evidence>
<dbReference type="OrthoDB" id="9801077at2"/>
<dbReference type="AlphaFoldDB" id="A0A2T5JBE4"/>
<dbReference type="SUPFAM" id="SSF49785">
    <property type="entry name" value="Galactose-binding domain-like"/>
    <property type="match status" value="1"/>
</dbReference>
<dbReference type="Pfam" id="PF02836">
    <property type="entry name" value="Glyco_hydro_2_C"/>
    <property type="match status" value="1"/>
</dbReference>